<keyword evidence="2" id="KW-1185">Reference proteome</keyword>
<comment type="caution">
    <text evidence="1">The sequence shown here is derived from an EMBL/GenBank/DDBJ whole genome shotgun (WGS) entry which is preliminary data.</text>
</comment>
<sequence>MKSTPKHQKSTQMDWFNYINDEKLKLAIPIGPRFQADVPEWTGPPHENNSSLSKLDYSKRLGVVIWSMKYTNPELEGCVIGKGRPKSCDCSAPGSIPCVERHVSKKTAHLKAVLGPTFQKWKFDQMGEQVAKLWKQSDQERLIILMEDNPFSKGLDFIKPALKLFPLKSKKDIVEFYFNVYIPRRMSIRMRSGCMMVNTDDEEEKSKSPSKGIRKRARVDRVTAYSSKLLKARYLTGRR</sequence>
<dbReference type="PANTHER" id="PTHR46872:SF10">
    <property type="entry name" value="MYB-LIKE DOMAIN-CONTAINING PROTEIN"/>
    <property type="match status" value="1"/>
</dbReference>
<reference evidence="1 2" key="1">
    <citation type="submission" date="2024-04" db="EMBL/GenBank/DDBJ databases">
        <title>The reference genome of an endangered Asteraceae, Deinandra increscens subsp. villosa, native to the Central Coast of California.</title>
        <authorList>
            <person name="Guilliams M."/>
            <person name="Hasenstab-Lehman K."/>
            <person name="Meyer R."/>
            <person name="Mcevoy S."/>
        </authorList>
    </citation>
    <scope>NUCLEOTIDE SEQUENCE [LARGE SCALE GENOMIC DNA]</scope>
    <source>
        <tissue evidence="1">Leaf</tissue>
    </source>
</reference>
<evidence type="ECO:0008006" key="3">
    <source>
        <dbReference type="Google" id="ProtNLM"/>
    </source>
</evidence>
<evidence type="ECO:0000313" key="2">
    <source>
        <dbReference type="Proteomes" id="UP001408789"/>
    </source>
</evidence>
<organism evidence="1 2">
    <name type="scientific">Deinandra increscens subsp. villosa</name>
    <dbReference type="NCBI Taxonomy" id="3103831"/>
    <lineage>
        <taxon>Eukaryota</taxon>
        <taxon>Viridiplantae</taxon>
        <taxon>Streptophyta</taxon>
        <taxon>Embryophyta</taxon>
        <taxon>Tracheophyta</taxon>
        <taxon>Spermatophyta</taxon>
        <taxon>Magnoliopsida</taxon>
        <taxon>eudicotyledons</taxon>
        <taxon>Gunneridae</taxon>
        <taxon>Pentapetalae</taxon>
        <taxon>asterids</taxon>
        <taxon>campanulids</taxon>
        <taxon>Asterales</taxon>
        <taxon>Asteraceae</taxon>
        <taxon>Asteroideae</taxon>
        <taxon>Heliantheae alliance</taxon>
        <taxon>Madieae</taxon>
        <taxon>Madiinae</taxon>
        <taxon>Deinandra</taxon>
    </lineage>
</organism>
<dbReference type="Proteomes" id="UP001408789">
    <property type="component" value="Unassembled WGS sequence"/>
</dbReference>
<accession>A0AAP0CMI5</accession>
<dbReference type="AlphaFoldDB" id="A0AAP0CMI5"/>
<name>A0AAP0CMI5_9ASTR</name>
<dbReference type="PANTHER" id="PTHR46872">
    <property type="entry name" value="DNA BINDING PROTEIN"/>
    <property type="match status" value="1"/>
</dbReference>
<dbReference type="EMBL" id="JBCNJP010000023">
    <property type="protein sequence ID" value="KAK9057573.1"/>
    <property type="molecule type" value="Genomic_DNA"/>
</dbReference>
<proteinExistence type="predicted"/>
<protein>
    <recommendedName>
        <fullName evidence="3">ELM2 domain-containing protein</fullName>
    </recommendedName>
</protein>
<gene>
    <name evidence="1" type="ORF">SSX86_022409</name>
</gene>
<evidence type="ECO:0000313" key="1">
    <source>
        <dbReference type="EMBL" id="KAK9057573.1"/>
    </source>
</evidence>